<accession>A0A1F6EUX0</accession>
<evidence type="ECO:0000313" key="4">
    <source>
        <dbReference type="Proteomes" id="UP000177215"/>
    </source>
</evidence>
<dbReference type="Pfam" id="PF16403">
    <property type="entry name" value="Bact_surface_Ig-like"/>
    <property type="match status" value="1"/>
</dbReference>
<dbReference type="AlphaFoldDB" id="A0A1F6EUX0"/>
<feature type="compositionally biased region" description="Polar residues" evidence="1">
    <location>
        <begin position="389"/>
        <end position="403"/>
    </location>
</feature>
<dbReference type="EMBL" id="MFMC01000018">
    <property type="protein sequence ID" value="OGG77394.1"/>
    <property type="molecule type" value="Genomic_DNA"/>
</dbReference>
<feature type="region of interest" description="Disordered" evidence="1">
    <location>
        <begin position="305"/>
        <end position="403"/>
    </location>
</feature>
<proteinExistence type="predicted"/>
<feature type="domain" description="Pesticidal crystal protein Cry22Aa Ig-like" evidence="2">
    <location>
        <begin position="226"/>
        <end position="303"/>
    </location>
</feature>
<evidence type="ECO:0000313" key="3">
    <source>
        <dbReference type="EMBL" id="OGG77394.1"/>
    </source>
</evidence>
<reference evidence="3 4" key="1">
    <citation type="journal article" date="2016" name="Nat. Commun.">
        <title>Thousands of microbial genomes shed light on interconnected biogeochemical processes in an aquifer system.</title>
        <authorList>
            <person name="Anantharaman K."/>
            <person name="Brown C.T."/>
            <person name="Hug L.A."/>
            <person name="Sharon I."/>
            <person name="Castelle C.J."/>
            <person name="Probst A.J."/>
            <person name="Thomas B.C."/>
            <person name="Singh A."/>
            <person name="Wilkins M.J."/>
            <person name="Karaoz U."/>
            <person name="Brodie E.L."/>
            <person name="Williams K.H."/>
            <person name="Hubbard S.S."/>
            <person name="Banfield J.F."/>
        </authorList>
    </citation>
    <scope>NUCLEOTIDE SEQUENCE [LARGE SCALE GENOMIC DNA]</scope>
</reference>
<comment type="caution">
    <text evidence="3">The sequence shown here is derived from an EMBL/GenBank/DDBJ whole genome shotgun (WGS) entry which is preliminary data.</text>
</comment>
<dbReference type="STRING" id="1798515.A3B35_01255"/>
<feature type="compositionally biased region" description="Low complexity" evidence="1">
    <location>
        <begin position="311"/>
        <end position="360"/>
    </location>
</feature>
<sequence>MGSLLNFVQYHNAVPIAISIALLGAGGVFAATNPEAIYSETQTPVSADNTYLVGKDLSAYSPRAEIVGVTEDEDFYYVAYKLLTIDLMDYVWQDIEREEVMKVSKPDLGPYRDLGLYVMEQLRQIIGSESARLSQTQEMARKNVSQKVVSVAYGGLIGILFDETTETLPGYTPVVQPPPPPVVASASEEPPASNLAAAAAAVPASALGPGVVLSGDPDDTEPPYLQILGSDPVMLKEGDSYLDLGAVAADNGKTENVTLNLYLNGAKQERIYIRSAQVGEWIITYEAVDKAGNIRRVTRKIIVGEAQNSSEQQDTATTTQETQATPNEQDAGASDAASEQSAAPAEETQAAAAASAFTTDPQTSESTANASSTGSETPQPPPAETPASTGTPETATSTSDETS</sequence>
<dbReference type="InterPro" id="IPR032179">
    <property type="entry name" value="Cry22Aa_Ig-like"/>
</dbReference>
<name>A0A1F6EUX0_9BACT</name>
<evidence type="ECO:0000256" key="1">
    <source>
        <dbReference type="SAM" id="MobiDB-lite"/>
    </source>
</evidence>
<gene>
    <name evidence="3" type="ORF">A3B35_01255</name>
</gene>
<protein>
    <recommendedName>
        <fullName evidence="2">Pesticidal crystal protein Cry22Aa Ig-like domain-containing protein</fullName>
    </recommendedName>
</protein>
<organism evidence="3 4">
    <name type="scientific">Candidatus Kaiserbacteria bacterium RIFCSPLOWO2_01_FULL_54_24</name>
    <dbReference type="NCBI Taxonomy" id="1798515"/>
    <lineage>
        <taxon>Bacteria</taxon>
        <taxon>Candidatus Kaiseribacteriota</taxon>
    </lineage>
</organism>
<feature type="compositionally biased region" description="Polar residues" evidence="1">
    <location>
        <begin position="361"/>
        <end position="374"/>
    </location>
</feature>
<evidence type="ECO:0000259" key="2">
    <source>
        <dbReference type="Pfam" id="PF16403"/>
    </source>
</evidence>
<dbReference type="Proteomes" id="UP000177215">
    <property type="component" value="Unassembled WGS sequence"/>
</dbReference>